<dbReference type="Pfam" id="PF14285">
    <property type="entry name" value="DUF4367"/>
    <property type="match status" value="1"/>
</dbReference>
<dbReference type="PROSITE" id="PS51257">
    <property type="entry name" value="PROKAR_LIPOPROTEIN"/>
    <property type="match status" value="1"/>
</dbReference>
<reference evidence="2 3" key="3">
    <citation type="submission" date="2023-06" db="EMBL/GenBank/DDBJ databases">
        <authorList>
            <person name="Zeman M."/>
            <person name="Kubasova T."/>
            <person name="Jahodarova E."/>
            <person name="Nykrynova M."/>
            <person name="Rychlik I."/>
        </authorList>
    </citation>
    <scope>NUCLEOTIDE SEQUENCE [LARGE SCALE GENOMIC DNA]</scope>
    <source>
        <strain evidence="2 3">ET39</strain>
    </source>
</reference>
<sequence length="177" mass="19787">MKAEIVAALMLGTSLLFGCSDPAADSINETIEENNEKISESAQSNSEIETAHSREEAAVLLSQSWEIKEPTVIPEGYARMDYYVYDKDMVELRYSDSDDQYELYYRTSTRPGDISGNSHPYTSEATLSSERFGDIFVRGSDDVWMVATWKQDGISYSISCEKGLSQDALLAMIDSIE</sequence>
<organism evidence="2 3">
    <name type="scientific">Amedibacillus dolichus</name>
    <dbReference type="NCBI Taxonomy" id="31971"/>
    <lineage>
        <taxon>Bacteria</taxon>
        <taxon>Bacillati</taxon>
        <taxon>Bacillota</taxon>
        <taxon>Erysipelotrichia</taxon>
        <taxon>Erysipelotrichales</taxon>
        <taxon>Erysipelotrichaceae</taxon>
        <taxon>Amedibacillus</taxon>
    </lineage>
</organism>
<name>A0ABT7UE43_9FIRM</name>
<dbReference type="RefSeq" id="WP_289608339.1">
    <property type="nucleotide sequence ID" value="NZ_JAUDCG010000051.1"/>
</dbReference>
<dbReference type="EMBL" id="JAUDCG010000051">
    <property type="protein sequence ID" value="MDM8157897.1"/>
    <property type="molecule type" value="Genomic_DNA"/>
</dbReference>
<accession>A0ABT7UE43</accession>
<comment type="caution">
    <text evidence="2">The sequence shown here is derived from an EMBL/GenBank/DDBJ whole genome shotgun (WGS) entry which is preliminary data.</text>
</comment>
<proteinExistence type="predicted"/>
<evidence type="ECO:0000313" key="3">
    <source>
        <dbReference type="Proteomes" id="UP001529340"/>
    </source>
</evidence>
<feature type="domain" description="DUF4367" evidence="1">
    <location>
        <begin position="69"/>
        <end position="176"/>
    </location>
</feature>
<gene>
    <name evidence="2" type="ORF">QUV96_09675</name>
</gene>
<evidence type="ECO:0000313" key="2">
    <source>
        <dbReference type="EMBL" id="MDM8157897.1"/>
    </source>
</evidence>
<protein>
    <submittedName>
        <fullName evidence="2">DUF4367 domain-containing protein</fullName>
    </submittedName>
</protein>
<keyword evidence="3" id="KW-1185">Reference proteome</keyword>
<reference evidence="2 3" key="2">
    <citation type="submission" date="2023-06" db="EMBL/GenBank/DDBJ databases">
        <title>Identification and characterization of horizontal gene transfer across gut microbiota members of farm animals based on homology search.</title>
        <authorList>
            <person name="Schwarzerova J."/>
            <person name="Nykrynova M."/>
            <person name="Jureckova K."/>
            <person name="Cejkova D."/>
            <person name="Rychlik I."/>
        </authorList>
    </citation>
    <scope>NUCLEOTIDE SEQUENCE [LARGE SCALE GENOMIC DNA]</scope>
    <source>
        <strain evidence="2 3">ET39</strain>
    </source>
</reference>
<dbReference type="Proteomes" id="UP001529340">
    <property type="component" value="Unassembled WGS sequence"/>
</dbReference>
<dbReference type="InterPro" id="IPR025377">
    <property type="entry name" value="DUF4367"/>
</dbReference>
<reference evidence="3" key="1">
    <citation type="submission" date="2023-06" db="EMBL/GenBank/DDBJ databases">
        <title>Identification and characterization of horizontal gene transfer across gut microbiota members of farm animals based on homology search.</title>
        <authorList>
            <person name="Zeman M."/>
            <person name="Kubasova T."/>
            <person name="Jahodarova E."/>
            <person name="Nykrynova M."/>
            <person name="Rychlik I."/>
        </authorList>
    </citation>
    <scope>NUCLEOTIDE SEQUENCE [LARGE SCALE GENOMIC DNA]</scope>
    <source>
        <strain evidence="3">ET39</strain>
    </source>
</reference>
<evidence type="ECO:0000259" key="1">
    <source>
        <dbReference type="Pfam" id="PF14285"/>
    </source>
</evidence>